<feature type="domain" description="Guanylate cyclase" evidence="10">
    <location>
        <begin position="61"/>
        <end position="108"/>
    </location>
</feature>
<keyword evidence="3" id="KW-0812">Transmembrane</keyword>
<keyword evidence="7" id="KW-0472">Membrane</keyword>
<dbReference type="PANTHER" id="PTHR11920">
    <property type="entry name" value="GUANYLYL CYCLASE"/>
    <property type="match status" value="1"/>
</dbReference>
<keyword evidence="12" id="KW-1185">Reference proteome</keyword>
<dbReference type="Gene3D" id="6.10.250.780">
    <property type="match status" value="1"/>
</dbReference>
<accession>A0ABV0PJF1</accession>
<evidence type="ECO:0000256" key="4">
    <source>
        <dbReference type="ARBA" id="ARBA00022729"/>
    </source>
</evidence>
<keyword evidence="4" id="KW-0732">Signal</keyword>
<evidence type="ECO:0000313" key="11">
    <source>
        <dbReference type="EMBL" id="MEQ2183603.1"/>
    </source>
</evidence>
<name>A0ABV0PJF1_9TELE</name>
<dbReference type="SUPFAM" id="SSF55073">
    <property type="entry name" value="Nucleotide cyclase"/>
    <property type="match status" value="1"/>
</dbReference>
<evidence type="ECO:0000256" key="8">
    <source>
        <dbReference type="ARBA" id="ARBA00023239"/>
    </source>
</evidence>
<keyword evidence="9" id="KW-0141">cGMP biosynthesis</keyword>
<sequence length="126" mass="14590">MVDKLEKYANHLEEVVEERTNQLTAEKARADKLLSSMLPRYIADQLMSGKSVEPQSYDMVTIFFSDIVGFTSMCSSSSAMEVVTFLNELYSLFDDTIKMYDVYKVRTIHSKQCFHYSTEHPINYCN</sequence>
<evidence type="ECO:0000313" key="12">
    <source>
        <dbReference type="Proteomes" id="UP001476798"/>
    </source>
</evidence>
<evidence type="ECO:0000256" key="9">
    <source>
        <dbReference type="ARBA" id="ARBA00023293"/>
    </source>
</evidence>
<dbReference type="Proteomes" id="UP001476798">
    <property type="component" value="Unassembled WGS sequence"/>
</dbReference>
<dbReference type="Pfam" id="PF00211">
    <property type="entry name" value="Guanylate_cyc"/>
    <property type="match status" value="1"/>
</dbReference>
<evidence type="ECO:0000256" key="7">
    <source>
        <dbReference type="ARBA" id="ARBA00023136"/>
    </source>
</evidence>
<keyword evidence="8" id="KW-0456">Lyase</keyword>
<evidence type="ECO:0000256" key="6">
    <source>
        <dbReference type="ARBA" id="ARBA00022989"/>
    </source>
</evidence>
<comment type="subcellular location">
    <subcellularLocation>
        <location evidence="1">Membrane</location>
        <topology evidence="1">Single-pass type I membrane protein</topology>
    </subcellularLocation>
</comment>
<evidence type="ECO:0000259" key="10">
    <source>
        <dbReference type="PROSITE" id="PS50125"/>
    </source>
</evidence>
<evidence type="ECO:0000256" key="1">
    <source>
        <dbReference type="ARBA" id="ARBA00004479"/>
    </source>
</evidence>
<keyword evidence="6" id="KW-1133">Transmembrane helix</keyword>
<dbReference type="PANTHER" id="PTHR11920:SF500">
    <property type="entry name" value="GUANYLATE CYCLASE 2G"/>
    <property type="match status" value="1"/>
</dbReference>
<dbReference type="SMART" id="SM00044">
    <property type="entry name" value="CYCc"/>
    <property type="match status" value="1"/>
</dbReference>
<organism evidence="11 12">
    <name type="scientific">Goodea atripinnis</name>
    <dbReference type="NCBI Taxonomy" id="208336"/>
    <lineage>
        <taxon>Eukaryota</taxon>
        <taxon>Metazoa</taxon>
        <taxon>Chordata</taxon>
        <taxon>Craniata</taxon>
        <taxon>Vertebrata</taxon>
        <taxon>Euteleostomi</taxon>
        <taxon>Actinopterygii</taxon>
        <taxon>Neopterygii</taxon>
        <taxon>Teleostei</taxon>
        <taxon>Neoteleostei</taxon>
        <taxon>Acanthomorphata</taxon>
        <taxon>Ovalentaria</taxon>
        <taxon>Atherinomorphae</taxon>
        <taxon>Cyprinodontiformes</taxon>
        <taxon>Goodeidae</taxon>
        <taxon>Goodea</taxon>
    </lineage>
</organism>
<evidence type="ECO:0000256" key="3">
    <source>
        <dbReference type="ARBA" id="ARBA00022692"/>
    </source>
</evidence>
<keyword evidence="5" id="KW-0547">Nucleotide-binding</keyword>
<dbReference type="InterPro" id="IPR001054">
    <property type="entry name" value="A/G_cyclase"/>
</dbReference>
<dbReference type="Gene3D" id="3.30.70.1230">
    <property type="entry name" value="Nucleotide cyclase"/>
    <property type="match status" value="1"/>
</dbReference>
<dbReference type="InterPro" id="IPR050401">
    <property type="entry name" value="Cyclic_nucleotide_synthase"/>
</dbReference>
<dbReference type="CDD" id="cd07302">
    <property type="entry name" value="CHD"/>
    <property type="match status" value="1"/>
</dbReference>
<dbReference type="InterPro" id="IPR029787">
    <property type="entry name" value="Nucleotide_cyclase"/>
</dbReference>
<dbReference type="EC" id="4.6.1.2" evidence="2"/>
<protein>
    <recommendedName>
        <fullName evidence="2">guanylate cyclase</fullName>
        <ecNumber evidence="2">4.6.1.2</ecNumber>
    </recommendedName>
</protein>
<reference evidence="11 12" key="1">
    <citation type="submission" date="2021-06" db="EMBL/GenBank/DDBJ databases">
        <authorList>
            <person name="Palmer J.M."/>
        </authorList>
    </citation>
    <scope>NUCLEOTIDE SEQUENCE [LARGE SCALE GENOMIC DNA]</scope>
    <source>
        <strain evidence="11 12">GA_2019</strain>
        <tissue evidence="11">Muscle</tissue>
    </source>
</reference>
<evidence type="ECO:0000256" key="5">
    <source>
        <dbReference type="ARBA" id="ARBA00022741"/>
    </source>
</evidence>
<dbReference type="InterPro" id="IPR011645">
    <property type="entry name" value="HNOB_dom_associated"/>
</dbReference>
<dbReference type="Pfam" id="PF07701">
    <property type="entry name" value="HNOBA"/>
    <property type="match status" value="1"/>
</dbReference>
<dbReference type="EMBL" id="JAHRIO010079062">
    <property type="protein sequence ID" value="MEQ2183603.1"/>
    <property type="molecule type" value="Genomic_DNA"/>
</dbReference>
<evidence type="ECO:0000256" key="2">
    <source>
        <dbReference type="ARBA" id="ARBA00012202"/>
    </source>
</evidence>
<dbReference type="PROSITE" id="PS50125">
    <property type="entry name" value="GUANYLATE_CYCLASE_2"/>
    <property type="match status" value="1"/>
</dbReference>
<proteinExistence type="predicted"/>
<comment type="caution">
    <text evidence="11">The sequence shown here is derived from an EMBL/GenBank/DDBJ whole genome shotgun (WGS) entry which is preliminary data.</text>
</comment>
<gene>
    <name evidence="11" type="primary">GUCY2G_2</name>
    <name evidence="11" type="ORF">GOODEAATRI_034501</name>
</gene>